<organism evidence="6">
    <name type="scientific">Microvirga ossetica</name>
    <dbReference type="NCBI Taxonomy" id="1882682"/>
    <lineage>
        <taxon>Bacteria</taxon>
        <taxon>Pseudomonadati</taxon>
        <taxon>Pseudomonadota</taxon>
        <taxon>Alphaproteobacteria</taxon>
        <taxon>Hyphomicrobiales</taxon>
        <taxon>Methylobacteriaceae</taxon>
        <taxon>Microvirga</taxon>
    </lineage>
</organism>
<name>A0A1B2EWT7_9HYPH</name>
<geneLocation type="plasmid" evidence="6">
    <name>unnamed2</name>
</geneLocation>
<dbReference type="InterPro" id="IPR046348">
    <property type="entry name" value="SIS_dom_sf"/>
</dbReference>
<dbReference type="RefSeq" id="WP_099515331.1">
    <property type="nucleotide sequence ID" value="NZ_CP016619.1"/>
</dbReference>
<feature type="domain" description="HTH rpiR-type" evidence="4">
    <location>
        <begin position="9"/>
        <end position="85"/>
    </location>
</feature>
<keyword evidence="6" id="KW-0614">Plasmid</keyword>
<dbReference type="Pfam" id="PF01380">
    <property type="entry name" value="SIS"/>
    <property type="match status" value="1"/>
</dbReference>
<dbReference type="SUPFAM" id="SSF46689">
    <property type="entry name" value="Homeodomain-like"/>
    <property type="match status" value="1"/>
</dbReference>
<keyword evidence="1" id="KW-0805">Transcription regulation</keyword>
<dbReference type="InterPro" id="IPR047640">
    <property type="entry name" value="RpiR-like"/>
</dbReference>
<dbReference type="InterPro" id="IPR009057">
    <property type="entry name" value="Homeodomain-like_sf"/>
</dbReference>
<evidence type="ECO:0000256" key="1">
    <source>
        <dbReference type="ARBA" id="ARBA00023015"/>
    </source>
</evidence>
<dbReference type="InterPro" id="IPR036388">
    <property type="entry name" value="WH-like_DNA-bd_sf"/>
</dbReference>
<dbReference type="InterPro" id="IPR035472">
    <property type="entry name" value="RpiR-like_SIS"/>
</dbReference>
<dbReference type="OrthoDB" id="9814676at2"/>
<dbReference type="PANTHER" id="PTHR30514">
    <property type="entry name" value="GLUCOKINASE"/>
    <property type="match status" value="1"/>
</dbReference>
<dbReference type="Gene3D" id="1.10.10.10">
    <property type="entry name" value="Winged helix-like DNA-binding domain superfamily/Winged helix DNA-binding domain"/>
    <property type="match status" value="1"/>
</dbReference>
<dbReference type="GO" id="GO:0003677">
    <property type="term" value="F:DNA binding"/>
    <property type="evidence" value="ECO:0007669"/>
    <property type="project" value="UniProtKB-KW"/>
</dbReference>
<dbReference type="KEGG" id="moc:BB934_40275"/>
<protein>
    <recommendedName>
        <fullName evidence="7">RpiR family transcriptional regulator</fullName>
    </recommendedName>
</protein>
<dbReference type="PROSITE" id="PS51071">
    <property type="entry name" value="HTH_RPIR"/>
    <property type="match status" value="1"/>
</dbReference>
<reference evidence="6" key="1">
    <citation type="submission" date="2016-07" db="EMBL/GenBank/DDBJ databases">
        <title>Microvirga ossetica sp. nov. a new species of rhizobia isolated from root nodules of the legume species Vicia alpestris Steven originated from North Ossetia region in the Caucasus.</title>
        <authorList>
            <person name="Safronova V.I."/>
            <person name="Kuznetsova I.G."/>
            <person name="Sazanova A.L."/>
            <person name="Belimov A."/>
            <person name="Andronov E."/>
            <person name="Osledkin Y.S."/>
            <person name="Onishchuk O.P."/>
            <person name="Kurchak O.N."/>
            <person name="Shaposhnikov A.I."/>
            <person name="Willems A."/>
            <person name="Tikhonovich I.A."/>
        </authorList>
    </citation>
    <scope>NUCLEOTIDE SEQUENCE [LARGE SCALE GENOMIC DNA]</scope>
    <source>
        <strain evidence="6">V5/3M</strain>
        <plasmid evidence="6">unnamed2</plasmid>
    </source>
</reference>
<evidence type="ECO:0000256" key="2">
    <source>
        <dbReference type="ARBA" id="ARBA00023125"/>
    </source>
</evidence>
<accession>A0A1B2EWT7</accession>
<gene>
    <name evidence="6" type="ORF">BB934_40275</name>
</gene>
<sequence>MSHVLKPTTDLAHRIGLVYPSLSGAHRRAADFVLHNPLETATMTIEGLAERSGTSTATVTRFVRVLGFAGYSEFRAALSEALRLAMAPVDSLADAHSTKSTAFSTFVTAIKDQAANLNETLAAIDEKTFSRAMEALLRARRIFIIGSGASHHVAAHLDEGLTLYLDANVIFTSSRGGPEKAIRHIMNVGPDDLVLAISLPRYSRGTVDLAKLAKDRGATVLALTDAPSSPLVPIADMTFFAPARNRLLPNSPTATFALADAIVAAIARERPDAVAALKELSESLLWTFYQ</sequence>
<dbReference type="Gene3D" id="3.40.50.10490">
    <property type="entry name" value="Glucose-6-phosphate isomerase like protein, domain 1"/>
    <property type="match status" value="1"/>
</dbReference>
<dbReference type="GO" id="GO:0003700">
    <property type="term" value="F:DNA-binding transcription factor activity"/>
    <property type="evidence" value="ECO:0007669"/>
    <property type="project" value="InterPro"/>
</dbReference>
<dbReference type="EMBL" id="CP016619">
    <property type="protein sequence ID" value="ANY84441.1"/>
    <property type="molecule type" value="Genomic_DNA"/>
</dbReference>
<feature type="domain" description="SIS" evidence="5">
    <location>
        <begin position="132"/>
        <end position="272"/>
    </location>
</feature>
<keyword evidence="2" id="KW-0238">DNA-binding</keyword>
<dbReference type="CDD" id="cd05013">
    <property type="entry name" value="SIS_RpiR"/>
    <property type="match status" value="1"/>
</dbReference>
<keyword evidence="3" id="KW-0804">Transcription</keyword>
<dbReference type="GO" id="GO:1901135">
    <property type="term" value="P:carbohydrate derivative metabolic process"/>
    <property type="evidence" value="ECO:0007669"/>
    <property type="project" value="InterPro"/>
</dbReference>
<dbReference type="AlphaFoldDB" id="A0A1B2EWT7"/>
<dbReference type="PROSITE" id="PS51464">
    <property type="entry name" value="SIS"/>
    <property type="match status" value="1"/>
</dbReference>
<dbReference type="Pfam" id="PF01418">
    <property type="entry name" value="HTH_6"/>
    <property type="match status" value="1"/>
</dbReference>
<dbReference type="SUPFAM" id="SSF53697">
    <property type="entry name" value="SIS domain"/>
    <property type="match status" value="1"/>
</dbReference>
<evidence type="ECO:0000259" key="5">
    <source>
        <dbReference type="PROSITE" id="PS51464"/>
    </source>
</evidence>
<evidence type="ECO:0000313" key="6">
    <source>
        <dbReference type="EMBL" id="ANY84441.1"/>
    </source>
</evidence>
<evidence type="ECO:0008006" key="7">
    <source>
        <dbReference type="Google" id="ProtNLM"/>
    </source>
</evidence>
<dbReference type="InterPro" id="IPR001347">
    <property type="entry name" value="SIS_dom"/>
</dbReference>
<proteinExistence type="predicted"/>
<dbReference type="GO" id="GO:0097367">
    <property type="term" value="F:carbohydrate derivative binding"/>
    <property type="evidence" value="ECO:0007669"/>
    <property type="project" value="InterPro"/>
</dbReference>
<evidence type="ECO:0000256" key="3">
    <source>
        <dbReference type="ARBA" id="ARBA00023163"/>
    </source>
</evidence>
<dbReference type="InterPro" id="IPR000281">
    <property type="entry name" value="HTH_RpiR"/>
</dbReference>
<evidence type="ECO:0000259" key="4">
    <source>
        <dbReference type="PROSITE" id="PS51071"/>
    </source>
</evidence>